<dbReference type="AlphaFoldDB" id="A0A7W3TRL7"/>
<evidence type="ECO:0000313" key="2">
    <source>
        <dbReference type="EMBL" id="MBB1069366.1"/>
    </source>
</evidence>
<feature type="region of interest" description="Disordered" evidence="1">
    <location>
        <begin position="13"/>
        <end position="33"/>
    </location>
</feature>
<keyword evidence="3" id="KW-1185">Reference proteome</keyword>
<feature type="compositionally biased region" description="Polar residues" evidence="1">
    <location>
        <begin position="14"/>
        <end position="24"/>
    </location>
</feature>
<name>A0A7W3TRL7_9LACO</name>
<dbReference type="EMBL" id="JACIVC010000052">
    <property type="protein sequence ID" value="MBB1069366.1"/>
    <property type="molecule type" value="Genomic_DNA"/>
</dbReference>
<evidence type="ECO:0000313" key="3">
    <source>
        <dbReference type="Proteomes" id="UP000518316"/>
    </source>
</evidence>
<reference evidence="2 3" key="1">
    <citation type="submission" date="2020-07" db="EMBL/GenBank/DDBJ databases">
        <title>Description of Limosilactobacillus balticus sp. nov., Limosilactobacillus agrestis sp. nov., Limosilactobacillus albertensis sp. nov., Limosilactobacillus rudii sp. nov., Limosilactobacillus fastidiosus sp. nov., five novel Limosilactobacillus species isolated from the vertebrate gastrointestinal tract, and proposal of 6 subspecies of Limosilactobacillus reuteri adapted to the gastrointestinal tract of specific vertebrate hosts.</title>
        <authorList>
            <person name="Li F."/>
            <person name="Cheng C."/>
            <person name="Zheng J."/>
            <person name="Quevedo R.M."/>
            <person name="Li J."/>
            <person name="Roos S."/>
            <person name="Gaenzle M.G."/>
            <person name="Walter J."/>
        </authorList>
    </citation>
    <scope>NUCLEOTIDE SEQUENCE [LARGE SCALE GENOMIC DNA]</scope>
    <source>
        <strain evidence="2 3">RRLNB_1_1</strain>
    </source>
</reference>
<dbReference type="RefSeq" id="WP_182597988.1">
    <property type="nucleotide sequence ID" value="NZ_JACIVC010000052.1"/>
</dbReference>
<gene>
    <name evidence="2" type="ORF">H5S40_04245</name>
</gene>
<organism evidence="2 3">
    <name type="scientific">Limosilactobacillus albertensis</name>
    <dbReference type="NCBI Taxonomy" id="2759752"/>
    <lineage>
        <taxon>Bacteria</taxon>
        <taxon>Bacillati</taxon>
        <taxon>Bacillota</taxon>
        <taxon>Bacilli</taxon>
        <taxon>Lactobacillales</taxon>
        <taxon>Lactobacillaceae</taxon>
        <taxon>Limosilactobacillus</taxon>
    </lineage>
</organism>
<evidence type="ECO:0000256" key="1">
    <source>
        <dbReference type="SAM" id="MobiDB-lite"/>
    </source>
</evidence>
<protein>
    <submittedName>
        <fullName evidence="2">Uncharacterized protein</fullName>
    </submittedName>
</protein>
<sequence>MTKAQLLQLFGLQSKDNNGGNAKGTSGIAGSNNLGGTTGSNASGLAQTDVTTKQNANILLSAIVGTATLGLGLTKDGKLKLE</sequence>
<dbReference type="Proteomes" id="UP000518316">
    <property type="component" value="Unassembled WGS sequence"/>
</dbReference>
<comment type="caution">
    <text evidence="2">The sequence shown here is derived from an EMBL/GenBank/DDBJ whole genome shotgun (WGS) entry which is preliminary data.</text>
</comment>
<proteinExistence type="predicted"/>
<accession>A0A7W3TRL7</accession>